<dbReference type="Proteomes" id="UP000814128">
    <property type="component" value="Unassembled WGS sequence"/>
</dbReference>
<comment type="caution">
    <text evidence="1">The sequence shown here is derived from an EMBL/GenBank/DDBJ whole genome shotgun (WGS) entry which is preliminary data.</text>
</comment>
<proteinExistence type="predicted"/>
<reference evidence="1" key="2">
    <citation type="journal article" date="2022" name="New Phytol.">
        <title>Evolutionary transition to the ectomycorrhizal habit in the genomes of a hyperdiverse lineage of mushroom-forming fungi.</title>
        <authorList>
            <person name="Looney B."/>
            <person name="Miyauchi S."/>
            <person name="Morin E."/>
            <person name="Drula E."/>
            <person name="Courty P.E."/>
            <person name="Kohler A."/>
            <person name="Kuo A."/>
            <person name="LaButti K."/>
            <person name="Pangilinan J."/>
            <person name="Lipzen A."/>
            <person name="Riley R."/>
            <person name="Andreopoulos W."/>
            <person name="He G."/>
            <person name="Johnson J."/>
            <person name="Nolan M."/>
            <person name="Tritt A."/>
            <person name="Barry K.W."/>
            <person name="Grigoriev I.V."/>
            <person name="Nagy L.G."/>
            <person name="Hibbett D."/>
            <person name="Henrissat B."/>
            <person name="Matheny P.B."/>
            <person name="Labbe J."/>
            <person name="Martin F.M."/>
        </authorList>
    </citation>
    <scope>NUCLEOTIDE SEQUENCE</scope>
    <source>
        <strain evidence="1">EC-137</strain>
    </source>
</reference>
<gene>
    <name evidence="1" type="ORF">K488DRAFT_47165</name>
</gene>
<evidence type="ECO:0000313" key="1">
    <source>
        <dbReference type="EMBL" id="KAI0033708.1"/>
    </source>
</evidence>
<evidence type="ECO:0000313" key="2">
    <source>
        <dbReference type="Proteomes" id="UP000814128"/>
    </source>
</evidence>
<name>A0ACB8QPY1_9AGAM</name>
<dbReference type="EMBL" id="MU273513">
    <property type="protein sequence ID" value="KAI0033708.1"/>
    <property type="molecule type" value="Genomic_DNA"/>
</dbReference>
<protein>
    <submittedName>
        <fullName evidence="1">Uncharacterized protein</fullName>
    </submittedName>
</protein>
<organism evidence="1 2">
    <name type="scientific">Vararia minispora EC-137</name>
    <dbReference type="NCBI Taxonomy" id="1314806"/>
    <lineage>
        <taxon>Eukaryota</taxon>
        <taxon>Fungi</taxon>
        <taxon>Dikarya</taxon>
        <taxon>Basidiomycota</taxon>
        <taxon>Agaricomycotina</taxon>
        <taxon>Agaricomycetes</taxon>
        <taxon>Russulales</taxon>
        <taxon>Lachnocladiaceae</taxon>
        <taxon>Vararia</taxon>
    </lineage>
</organism>
<accession>A0ACB8QPY1</accession>
<reference evidence="1" key="1">
    <citation type="submission" date="2021-02" db="EMBL/GenBank/DDBJ databases">
        <authorList>
            <consortium name="DOE Joint Genome Institute"/>
            <person name="Ahrendt S."/>
            <person name="Looney B.P."/>
            <person name="Miyauchi S."/>
            <person name="Morin E."/>
            <person name="Drula E."/>
            <person name="Courty P.E."/>
            <person name="Chicoki N."/>
            <person name="Fauchery L."/>
            <person name="Kohler A."/>
            <person name="Kuo A."/>
            <person name="Labutti K."/>
            <person name="Pangilinan J."/>
            <person name="Lipzen A."/>
            <person name="Riley R."/>
            <person name="Andreopoulos W."/>
            <person name="He G."/>
            <person name="Johnson J."/>
            <person name="Barry K.W."/>
            <person name="Grigoriev I.V."/>
            <person name="Nagy L."/>
            <person name="Hibbett D."/>
            <person name="Henrissat B."/>
            <person name="Matheny P.B."/>
            <person name="Labbe J."/>
            <person name="Martin F."/>
        </authorList>
    </citation>
    <scope>NUCLEOTIDE SEQUENCE</scope>
    <source>
        <strain evidence="1">EC-137</strain>
    </source>
</reference>
<sequence length="307" mass="34428">MENGDQPDITKLYSLLTEFVEEMNRQRNYSAQLHQQANGIKSQAIHSQTGFVLRRFNQDKPKEEYDAELERMNAAVAADNLALVHDNKQLNALIREYEATLETLMDQFRNRAYEVQMHELSLIHSGEEQVIAREDAGLDSALEVSNLTSSSLTRVSQLLRQTMRSLSGEDLESPPTSEAYAMYLQDTLPPGAETDVWDAVARADWALERECELTRLEDENRVLRRMLGERVEDADGRELFPSAPPGVIGPVREGERGMAGDDGRVSALPMQRPGRMAGQRLGGPKGKVGPFGSYKRMHGGWEGDMVH</sequence>
<keyword evidence="2" id="KW-1185">Reference proteome</keyword>